<feature type="repeat" description="WD" evidence="1">
    <location>
        <begin position="631"/>
        <end position="672"/>
    </location>
</feature>
<dbReference type="Gene3D" id="2.130.10.10">
    <property type="entry name" value="YVTN repeat-like/Quinoprotein amine dehydrogenase"/>
    <property type="match status" value="3"/>
</dbReference>
<evidence type="ECO:0000313" key="5">
    <source>
        <dbReference type="Proteomes" id="UP000785679"/>
    </source>
</evidence>
<dbReference type="Proteomes" id="UP000785679">
    <property type="component" value="Unassembled WGS sequence"/>
</dbReference>
<dbReference type="InterPro" id="IPR036322">
    <property type="entry name" value="WD40_repeat_dom_sf"/>
</dbReference>
<name>A0A8J8T8B7_HALGN</name>
<evidence type="ECO:0000313" key="4">
    <source>
        <dbReference type="EMBL" id="TNV86059.1"/>
    </source>
</evidence>
<comment type="caution">
    <text evidence="4">The sequence shown here is derived from an EMBL/GenBank/DDBJ whole genome shotgun (WGS) entry which is preliminary data.</text>
</comment>
<dbReference type="InterPro" id="IPR052993">
    <property type="entry name" value="CFA-57"/>
</dbReference>
<dbReference type="PANTHER" id="PTHR32215:SF0">
    <property type="entry name" value="CILIA- AND FLAGELLA-ASSOCIATED PROTEIN 57"/>
    <property type="match status" value="1"/>
</dbReference>
<feature type="region of interest" description="Disordered" evidence="3">
    <location>
        <begin position="727"/>
        <end position="759"/>
    </location>
</feature>
<dbReference type="PANTHER" id="PTHR32215">
    <property type="entry name" value="CILIA- AND FLAGELLA-ASSOCIATED PROTEIN 57"/>
    <property type="match status" value="1"/>
</dbReference>
<accession>A0A8J8T8B7</accession>
<organism evidence="4 5">
    <name type="scientific">Halteria grandinella</name>
    <dbReference type="NCBI Taxonomy" id="5974"/>
    <lineage>
        <taxon>Eukaryota</taxon>
        <taxon>Sar</taxon>
        <taxon>Alveolata</taxon>
        <taxon>Ciliophora</taxon>
        <taxon>Intramacronucleata</taxon>
        <taxon>Spirotrichea</taxon>
        <taxon>Stichotrichia</taxon>
        <taxon>Sporadotrichida</taxon>
        <taxon>Halteriidae</taxon>
        <taxon>Halteria</taxon>
    </lineage>
</organism>
<feature type="repeat" description="WD" evidence="1">
    <location>
        <begin position="371"/>
        <end position="412"/>
    </location>
</feature>
<sequence>MSITGSSLSGITVNPKFIFGVNGEIRNNIFLLEDHRIVYSAGHNIVLYNTEDKSQYFFPAMDQTEGITCVDVAPSKKFLVICERAARAVWTVYEIQHQKVRRSLLKGDQEATQLYNSKEFLAVSFANKNEKHHLLTLTGEPDYSVILWKWDSSRIQAMLNIGFQTPSGAIPGSLPFQVSFNPFQEECVLVTGPSTYKYLKINENEFTIDHSQLNNVDRNYGSDFTNFQCHAWMADSARLVVCTERGDIIVCENSGEFYCYVERDDRQREHRIKAIVPSQRGFIIGWSSGLFQAFERYDDPYNGSQTFRRFKETLATLEQPYQLINFPVSSMALTTATEDTMYFVTENNQLLKFNTCLDIPEEQSKFEYVICNFHSQPITGMDVCIRKQLVVTCSKDKTIRIWNYATRTLEIVSQVLQDETLAVAFHPSGFHVVCALIDKIAIYNVMGQEFSASSRTLQIKGCREIKFSNGGHYFACAVGLNAIYVYNFYTEECPSYFQCKGHVNKVRCIDWWENDMGFTSCGLDGNVYFYDLIFQKENGQRLSEKDFNQKGVLLTSVVNVPGKPYEVLTVGGDKKIWFTKTPKEPIEVGIALSQIALTNNQKALIGGVGEDGKPGAVHIFQMPQLSKINEIQAHSKPIERMRLSYDNNYLFTGGQDGLVIIHDIKDRDPRGAKTREGLGLPFSEEILVDKQDIETFISEKEQLEGDLQGAGGQTENVALMVEISKKNEEKDKQQERLTSDSAQQKSTLQSIAENKRDIENSKEEEIRQFAEKCQAELQLKWEAYSQQMLADAANFQKLQAEKEQQAQENEQKMNRIIAEHNKRVATKLEQFRKDMETAKNTTEQLRNDIRQIRTDNDETLAQIESDAKFEIDEINKKNMQNQTQVQDMSLKSKAELQLTKNKHQDLESDIEKLKRDKQEKNIQVSNQQDILKSLNKEIKDQAAEISAKDKLIGDREKKIYQLKKKTQELEKFKFVLDYKIKELKRDIAPREMEITRLKKETNEMDKNLKHYNKINANLGYIVDDLRTRQEHMQELIKKNRSKIRANDIFIKGFTNAVYRTVQFIDDFDQLKRAVNENLYPYVKDQEIKNVEIDPDIKKEYENQKRYLENSVNSLKKRLEKETQIHKEDNNNIMKENMELINQIAELRKEVTTLNSKLRNQDSKLAQIQSGGEQPGQRAGADLAATLTQNQMASRESFENAQIQMQDLQIKRQYIDELRKKMTILIEENRYLKNEITASNAQQQQQMMQMQDDDQQ</sequence>
<keyword evidence="1" id="KW-0853">WD repeat</keyword>
<dbReference type="Pfam" id="PF00400">
    <property type="entry name" value="WD40"/>
    <property type="match status" value="3"/>
</dbReference>
<feature type="coiled-coil region" evidence="2">
    <location>
        <begin position="1097"/>
        <end position="1163"/>
    </location>
</feature>
<proteinExistence type="predicted"/>
<dbReference type="AlphaFoldDB" id="A0A8J8T8B7"/>
<keyword evidence="5" id="KW-1185">Reference proteome</keyword>
<feature type="coiled-coil region" evidence="2">
    <location>
        <begin position="896"/>
        <end position="951"/>
    </location>
</feature>
<dbReference type="SUPFAM" id="SSF50978">
    <property type="entry name" value="WD40 repeat-like"/>
    <property type="match status" value="2"/>
</dbReference>
<dbReference type="PROSITE" id="PS50082">
    <property type="entry name" value="WD_REPEATS_2"/>
    <property type="match status" value="2"/>
</dbReference>
<reference evidence="4" key="1">
    <citation type="submission" date="2019-06" db="EMBL/GenBank/DDBJ databases">
        <authorList>
            <person name="Zheng W."/>
        </authorList>
    </citation>
    <scope>NUCLEOTIDE SEQUENCE</scope>
    <source>
        <strain evidence="4">QDHG01</strain>
    </source>
</reference>
<keyword evidence="2" id="KW-0175">Coiled coil</keyword>
<evidence type="ECO:0000256" key="1">
    <source>
        <dbReference type="PROSITE-ProRule" id="PRU00221"/>
    </source>
</evidence>
<dbReference type="EMBL" id="RRYP01001351">
    <property type="protein sequence ID" value="TNV86059.1"/>
    <property type="molecule type" value="Genomic_DNA"/>
</dbReference>
<protein>
    <submittedName>
        <fullName evidence="4">Uncharacterized protein</fullName>
    </submittedName>
</protein>
<gene>
    <name evidence="4" type="ORF">FGO68_gene16769</name>
</gene>
<dbReference type="InterPro" id="IPR015943">
    <property type="entry name" value="WD40/YVTN_repeat-like_dom_sf"/>
</dbReference>
<feature type="compositionally biased region" description="Basic and acidic residues" evidence="3">
    <location>
        <begin position="727"/>
        <end position="738"/>
    </location>
</feature>
<feature type="compositionally biased region" description="Polar residues" evidence="3">
    <location>
        <begin position="739"/>
        <end position="752"/>
    </location>
</feature>
<evidence type="ECO:0000256" key="3">
    <source>
        <dbReference type="SAM" id="MobiDB-lite"/>
    </source>
</evidence>
<dbReference type="SMART" id="SM00320">
    <property type="entry name" value="WD40"/>
    <property type="match status" value="4"/>
</dbReference>
<dbReference type="InterPro" id="IPR001680">
    <property type="entry name" value="WD40_rpt"/>
</dbReference>
<dbReference type="OrthoDB" id="47276at2759"/>
<feature type="coiled-coil region" evidence="2">
    <location>
        <begin position="1214"/>
        <end position="1252"/>
    </location>
</feature>
<evidence type="ECO:0000256" key="2">
    <source>
        <dbReference type="SAM" id="Coils"/>
    </source>
</evidence>